<evidence type="ECO:0000256" key="4">
    <source>
        <dbReference type="ARBA" id="ARBA00023239"/>
    </source>
</evidence>
<evidence type="ECO:0000313" key="7">
    <source>
        <dbReference type="Proteomes" id="UP000325161"/>
    </source>
</evidence>
<comment type="similarity">
    <text evidence="2">Belongs to the KHG/KDPG aldolase family.</text>
</comment>
<accession>A0A5C0AXU2</accession>
<keyword evidence="4" id="KW-0456">Lyase</keyword>
<dbReference type="PANTHER" id="PTHR30246">
    <property type="entry name" value="2-KETO-3-DEOXY-6-PHOSPHOGLUCONATE ALDOLASE"/>
    <property type="match status" value="1"/>
</dbReference>
<dbReference type="AlphaFoldDB" id="A0A5C0AXU2"/>
<dbReference type="KEGG" id="pacr:FXN63_11490"/>
<dbReference type="RefSeq" id="WP_148814938.1">
    <property type="nucleotide sequence ID" value="NZ_CP043046.1"/>
</dbReference>
<comment type="pathway">
    <text evidence="1">Carbohydrate acid metabolism.</text>
</comment>
<dbReference type="PANTHER" id="PTHR30246:SF1">
    <property type="entry name" value="2-DEHYDRO-3-DEOXY-6-PHOSPHOGALACTONATE ALDOLASE-RELATED"/>
    <property type="match status" value="1"/>
</dbReference>
<dbReference type="GO" id="GO:0016829">
    <property type="term" value="F:lyase activity"/>
    <property type="evidence" value="ECO:0007669"/>
    <property type="project" value="UniProtKB-KW"/>
</dbReference>
<dbReference type="OrthoDB" id="9805177at2"/>
<reference evidence="6 7" key="1">
    <citation type="submission" date="2019-08" db="EMBL/GenBank/DDBJ databases">
        <title>Amphibian skin-associated Pigmentiphaga: genome sequence and occurrence across geography and hosts.</title>
        <authorList>
            <person name="Bletz M.C."/>
            <person name="Bunk B."/>
            <person name="Sproeer C."/>
            <person name="Biwer P."/>
            <person name="Reiter S."/>
            <person name="Rabemananjara F.C.E."/>
            <person name="Schulz S."/>
            <person name="Overmann J."/>
            <person name="Vences M."/>
        </authorList>
    </citation>
    <scope>NUCLEOTIDE SEQUENCE [LARGE SCALE GENOMIC DNA]</scope>
    <source>
        <strain evidence="6 7">Mada1488</strain>
    </source>
</reference>
<comment type="subunit">
    <text evidence="3">Homotrimer.</text>
</comment>
<dbReference type="InterPro" id="IPR013785">
    <property type="entry name" value="Aldolase_TIM"/>
</dbReference>
<keyword evidence="5" id="KW-0119">Carbohydrate metabolism</keyword>
<evidence type="ECO:0000256" key="3">
    <source>
        <dbReference type="ARBA" id="ARBA00011233"/>
    </source>
</evidence>
<proteinExistence type="inferred from homology"/>
<dbReference type="Proteomes" id="UP000325161">
    <property type="component" value="Chromosome"/>
</dbReference>
<name>A0A5C0AXU2_9BURK</name>
<keyword evidence="7" id="KW-1185">Reference proteome</keyword>
<dbReference type="CDD" id="cd00452">
    <property type="entry name" value="KDPG_aldolase"/>
    <property type="match status" value="1"/>
</dbReference>
<evidence type="ECO:0000256" key="2">
    <source>
        <dbReference type="ARBA" id="ARBA00006906"/>
    </source>
</evidence>
<evidence type="ECO:0000313" key="6">
    <source>
        <dbReference type="EMBL" id="QEI06384.1"/>
    </source>
</evidence>
<dbReference type="Gene3D" id="3.20.20.70">
    <property type="entry name" value="Aldolase class I"/>
    <property type="match status" value="1"/>
</dbReference>
<evidence type="ECO:0000256" key="5">
    <source>
        <dbReference type="ARBA" id="ARBA00023277"/>
    </source>
</evidence>
<dbReference type="Pfam" id="PF01081">
    <property type="entry name" value="Aldolase"/>
    <property type="match status" value="1"/>
</dbReference>
<protein>
    <submittedName>
        <fullName evidence="6">Bifunctional 2-keto-4-hydroxyglutarate aldolase/2-keto-3-deoxy-6-phosphogluconate aldolase</fullName>
    </submittedName>
</protein>
<gene>
    <name evidence="6" type="ORF">FXN63_11490</name>
</gene>
<dbReference type="SUPFAM" id="SSF51569">
    <property type="entry name" value="Aldolase"/>
    <property type="match status" value="1"/>
</dbReference>
<dbReference type="InterPro" id="IPR000887">
    <property type="entry name" value="Aldlse_KDPG_KHG"/>
</dbReference>
<organism evidence="6 7">
    <name type="scientific">Pigmentiphaga aceris</name>
    <dbReference type="NCBI Taxonomy" id="1940612"/>
    <lineage>
        <taxon>Bacteria</taxon>
        <taxon>Pseudomonadati</taxon>
        <taxon>Pseudomonadota</taxon>
        <taxon>Betaproteobacteria</taxon>
        <taxon>Burkholderiales</taxon>
        <taxon>Alcaligenaceae</taxon>
        <taxon>Pigmentiphaga</taxon>
    </lineage>
</organism>
<dbReference type="EMBL" id="CP043046">
    <property type="protein sequence ID" value="QEI06384.1"/>
    <property type="molecule type" value="Genomic_DNA"/>
</dbReference>
<sequence length="233" mass="24105">MKKIDTLHRLRTSRIVAVIRESNPDAAHRTALACIDGGIDCLEIAMTTPCGLDVVESLALLGGGLTIGAGTVLDAPTARSAIQMGASFVASPVVNADVVRMCSRYGVVSMPGTFTPTEVVTALEAGADIVRIFPAASLGPQHLAHLISAFPQAVFMPGGGAGLATLRDWLVPGVIAVAVGADLTTHMGDDYGAVTTRARQLMAAAKETTGRVYLLDNRNRNPGSARSAVSCQP</sequence>
<evidence type="ECO:0000256" key="1">
    <source>
        <dbReference type="ARBA" id="ARBA00004761"/>
    </source>
</evidence>